<evidence type="ECO:0000256" key="1">
    <source>
        <dbReference type="ARBA" id="ARBA00010617"/>
    </source>
</evidence>
<dbReference type="PROSITE" id="PS00086">
    <property type="entry name" value="CYTOCHROME_P450"/>
    <property type="match status" value="1"/>
</dbReference>
<dbReference type="SUPFAM" id="SSF48264">
    <property type="entry name" value="Cytochrome P450"/>
    <property type="match status" value="1"/>
</dbReference>
<dbReference type="PANTHER" id="PTHR46696">
    <property type="entry name" value="P450, PUTATIVE (EUROFUNG)-RELATED"/>
    <property type="match status" value="1"/>
</dbReference>
<dbReference type="PRINTS" id="PR00385">
    <property type="entry name" value="P450"/>
</dbReference>
<dbReference type="CDD" id="cd11030">
    <property type="entry name" value="CYP105-like"/>
    <property type="match status" value="1"/>
</dbReference>
<dbReference type="EC" id="1.14.-.-" evidence="4"/>
<dbReference type="Pfam" id="PF00067">
    <property type="entry name" value="p450"/>
    <property type="match status" value="1"/>
</dbReference>
<comment type="similarity">
    <text evidence="1 2">Belongs to the cytochrome P450 family.</text>
</comment>
<gene>
    <name evidence="4" type="ORF">ACFPK1_19910</name>
</gene>
<dbReference type="EMBL" id="JBHSKG010000011">
    <property type="protein sequence ID" value="MFC5140514.1"/>
    <property type="molecule type" value="Genomic_DNA"/>
</dbReference>
<keyword evidence="5" id="KW-1185">Reference proteome</keyword>
<evidence type="ECO:0000313" key="5">
    <source>
        <dbReference type="Proteomes" id="UP001596175"/>
    </source>
</evidence>
<name>A0ABV9ZJB8_9PSEU</name>
<dbReference type="InterPro" id="IPR001128">
    <property type="entry name" value="Cyt_P450"/>
</dbReference>
<keyword evidence="2" id="KW-0503">Monooxygenase</keyword>
<feature type="region of interest" description="Disordered" evidence="3">
    <location>
        <begin position="1"/>
        <end position="28"/>
    </location>
</feature>
<evidence type="ECO:0000256" key="3">
    <source>
        <dbReference type="SAM" id="MobiDB-lite"/>
    </source>
</evidence>
<dbReference type="InterPro" id="IPR002397">
    <property type="entry name" value="Cyt_P450_B"/>
</dbReference>
<dbReference type="PRINTS" id="PR00359">
    <property type="entry name" value="BP450"/>
</dbReference>
<protein>
    <submittedName>
        <fullName evidence="4">Cytochrome P450</fullName>
        <ecNumber evidence="4">1.14.-.-</ecNumber>
    </submittedName>
</protein>
<keyword evidence="2" id="KW-0349">Heme</keyword>
<organism evidence="4 5">
    <name type="scientific">Actinomycetospora rhizophila</name>
    <dbReference type="NCBI Taxonomy" id="1416876"/>
    <lineage>
        <taxon>Bacteria</taxon>
        <taxon>Bacillati</taxon>
        <taxon>Actinomycetota</taxon>
        <taxon>Actinomycetes</taxon>
        <taxon>Pseudonocardiales</taxon>
        <taxon>Pseudonocardiaceae</taxon>
        <taxon>Actinomycetospora</taxon>
    </lineage>
</organism>
<keyword evidence="2" id="KW-0479">Metal-binding</keyword>
<evidence type="ECO:0000256" key="2">
    <source>
        <dbReference type="RuleBase" id="RU000461"/>
    </source>
</evidence>
<keyword evidence="2" id="KW-0408">Iron</keyword>
<dbReference type="PANTHER" id="PTHR46696:SF1">
    <property type="entry name" value="CYTOCHROME P450 YJIB-RELATED"/>
    <property type="match status" value="1"/>
</dbReference>
<dbReference type="InterPro" id="IPR036396">
    <property type="entry name" value="Cyt_P450_sf"/>
</dbReference>
<reference evidence="5" key="1">
    <citation type="journal article" date="2019" name="Int. J. Syst. Evol. Microbiol.">
        <title>The Global Catalogue of Microorganisms (GCM) 10K type strain sequencing project: providing services to taxonomists for standard genome sequencing and annotation.</title>
        <authorList>
            <consortium name="The Broad Institute Genomics Platform"/>
            <consortium name="The Broad Institute Genome Sequencing Center for Infectious Disease"/>
            <person name="Wu L."/>
            <person name="Ma J."/>
        </authorList>
    </citation>
    <scope>NUCLEOTIDE SEQUENCE [LARGE SCALE GENOMIC DNA]</scope>
    <source>
        <strain evidence="5">XZYJ18</strain>
    </source>
</reference>
<dbReference type="GO" id="GO:0016491">
    <property type="term" value="F:oxidoreductase activity"/>
    <property type="evidence" value="ECO:0007669"/>
    <property type="project" value="UniProtKB-KW"/>
</dbReference>
<dbReference type="RefSeq" id="WP_378022682.1">
    <property type="nucleotide sequence ID" value="NZ_JBHSKG010000011.1"/>
</dbReference>
<comment type="caution">
    <text evidence="4">The sequence shown here is derived from an EMBL/GenBank/DDBJ whole genome shotgun (WGS) entry which is preliminary data.</text>
</comment>
<dbReference type="Proteomes" id="UP001596175">
    <property type="component" value="Unassembled WGS sequence"/>
</dbReference>
<dbReference type="InterPro" id="IPR017972">
    <property type="entry name" value="Cyt_P450_CS"/>
</dbReference>
<keyword evidence="2 4" id="KW-0560">Oxidoreductase</keyword>
<evidence type="ECO:0000313" key="4">
    <source>
        <dbReference type="EMBL" id="MFC5140514.1"/>
    </source>
</evidence>
<proteinExistence type="inferred from homology"/>
<dbReference type="Gene3D" id="1.10.630.10">
    <property type="entry name" value="Cytochrome P450"/>
    <property type="match status" value="1"/>
</dbReference>
<accession>A0ABV9ZJB8</accession>
<sequence>MSTPTIPRHMQRDRFAPVPETQAARDEDDLPTIRTAIGTPARLVTRYADVREVLGDAERFSNEGLPRLPMPDDGVDPRAGNLLAIDPPEHTRLRRLLTGEFTVKRIRRLEPRITEIVDDHLDAMAAAGRQAARSEAELTRRRPYTDLVSAFALPVPSLVICELLGVPYADREEFQGRATRQIDLSLPLEERGRVAAESRAYMGELVDRAWSAPGDDMLGMLIREHGDDLTRSELIGIASLLLIAGHETTANMLGLGTLALLRAPDQLAHVRDEPGAVAPAIEELLRYLSVVHSGIPRLARHDTTVGGRPVREGELLVLSLPAANRDPAATDHPDDLDVTRAIAPHVAFGHGVHHCLGAPLARAEMAVAFPALLRRFPGLALGIPFDEVEFRSATVVHGLRALPVTW</sequence>